<dbReference type="OrthoDB" id="6048335at2"/>
<dbReference type="InterPro" id="IPR028264">
    <property type="entry name" value="Imm15"/>
</dbReference>
<dbReference type="Proteomes" id="UP000335415">
    <property type="component" value="Unassembled WGS sequence"/>
</dbReference>
<proteinExistence type="predicted"/>
<accession>A0A5J5G4X2</accession>
<dbReference type="AlphaFoldDB" id="A0A5J5G4X2"/>
<evidence type="ECO:0000313" key="1">
    <source>
        <dbReference type="EMBL" id="KAA9002058.1"/>
    </source>
</evidence>
<gene>
    <name evidence="1" type="ORF">FJU30_07205</name>
</gene>
<comment type="caution">
    <text evidence="1">The sequence shown here is derived from an EMBL/GenBank/DDBJ whole genome shotgun (WGS) entry which is preliminary data.</text>
</comment>
<name>A0A5J5G4X2_9GAMM</name>
<keyword evidence="2" id="KW-1185">Reference proteome</keyword>
<protein>
    <submittedName>
        <fullName evidence="1">Uncharacterized protein</fullName>
    </submittedName>
</protein>
<sequence>MNNFDREMERLLHKEGLDKVDVYYADYDTFEEVPLFSRWNHISFLSSLSFDEKNKLFIKKGTELVSYSYEKSKEYLDKDEQKDYFICMSLTGWNDCEINCLTPNIVLSRRKGWLLTHLKLKKTGSDEERLVKQYLSSLALTDFDVFASEGGKANKRVYVVQNSIIDA</sequence>
<reference evidence="1 2" key="1">
    <citation type="submission" date="2019-09" db="EMBL/GenBank/DDBJ databases">
        <authorList>
            <person name="Li Y."/>
        </authorList>
    </citation>
    <scope>NUCLEOTIDE SEQUENCE [LARGE SCALE GENOMIC DNA]</scope>
    <source>
        <strain evidence="1 2">L3-3HA</strain>
    </source>
</reference>
<evidence type="ECO:0000313" key="2">
    <source>
        <dbReference type="Proteomes" id="UP000335415"/>
    </source>
</evidence>
<dbReference type="RefSeq" id="WP_150434295.1">
    <property type="nucleotide sequence ID" value="NZ_VYKJ01000002.1"/>
</dbReference>
<dbReference type="Pfam" id="PF15561">
    <property type="entry name" value="Imm15"/>
    <property type="match status" value="1"/>
</dbReference>
<organism evidence="1 2">
    <name type="scientific">Affinibrenneria salicis</name>
    <dbReference type="NCBI Taxonomy" id="2590031"/>
    <lineage>
        <taxon>Bacteria</taxon>
        <taxon>Pseudomonadati</taxon>
        <taxon>Pseudomonadota</taxon>
        <taxon>Gammaproteobacteria</taxon>
        <taxon>Enterobacterales</taxon>
        <taxon>Pectobacteriaceae</taxon>
        <taxon>Affinibrenneria</taxon>
    </lineage>
</organism>
<dbReference type="EMBL" id="VYKJ01000002">
    <property type="protein sequence ID" value="KAA9002058.1"/>
    <property type="molecule type" value="Genomic_DNA"/>
</dbReference>